<evidence type="ECO:0000256" key="1">
    <source>
        <dbReference type="SAM" id="Phobius"/>
    </source>
</evidence>
<protein>
    <submittedName>
        <fullName evidence="2">Uncharacterized protein</fullName>
    </submittedName>
</protein>
<keyword evidence="1" id="KW-1133">Transmembrane helix</keyword>
<keyword evidence="1" id="KW-0472">Membrane</keyword>
<name>A0A7G9Z2L1_9EURY</name>
<keyword evidence="1" id="KW-0812">Transmembrane</keyword>
<organism evidence="2">
    <name type="scientific">Candidatus Methanophaga sp. ANME-1 ERB7</name>
    <dbReference type="NCBI Taxonomy" id="2759913"/>
    <lineage>
        <taxon>Archaea</taxon>
        <taxon>Methanobacteriati</taxon>
        <taxon>Methanobacteriota</taxon>
        <taxon>Stenosarchaea group</taxon>
        <taxon>Methanomicrobia</taxon>
        <taxon>Candidatus Methanophagales</taxon>
        <taxon>Candidatus Methanophagaceae</taxon>
        <taxon>Candidatus Methanophaga</taxon>
    </lineage>
</organism>
<accession>A0A7G9Z2L1</accession>
<evidence type="ECO:0000313" key="2">
    <source>
        <dbReference type="EMBL" id="QNO54495.1"/>
    </source>
</evidence>
<gene>
    <name evidence="2" type="ORF">DBMFGOPN_00002</name>
</gene>
<dbReference type="EMBL" id="MT631583">
    <property type="protein sequence ID" value="QNO54495.1"/>
    <property type="molecule type" value="Genomic_DNA"/>
</dbReference>
<feature type="transmembrane region" description="Helical" evidence="1">
    <location>
        <begin position="7"/>
        <end position="26"/>
    </location>
</feature>
<proteinExistence type="predicted"/>
<reference evidence="2" key="1">
    <citation type="submission" date="2020-06" db="EMBL/GenBank/DDBJ databases">
        <title>Unique genomic features of the anaerobic methanotrophic archaea.</title>
        <authorList>
            <person name="Chadwick G.L."/>
            <person name="Skennerton C.T."/>
            <person name="Laso-Perez R."/>
            <person name="Leu A.O."/>
            <person name="Speth D.R."/>
            <person name="Yu H."/>
            <person name="Morgan-Lang C."/>
            <person name="Hatzenpichler R."/>
            <person name="Goudeau D."/>
            <person name="Malmstrom R."/>
            <person name="Brazelton W.J."/>
            <person name="Woyke T."/>
            <person name="Hallam S.J."/>
            <person name="Tyson G.W."/>
            <person name="Wegener G."/>
            <person name="Boetius A."/>
            <person name="Orphan V."/>
        </authorList>
    </citation>
    <scope>NUCLEOTIDE SEQUENCE</scope>
</reference>
<sequence>MDSKQKLYVVIACIVCLTAGIFAGYLPGYYSHQNMVDDTLTQVSITCISLQRIEPQVGTYLNLSLKTLN</sequence>
<dbReference type="AlphaFoldDB" id="A0A7G9Z2L1"/>